<keyword evidence="3" id="KW-1185">Reference proteome</keyword>
<dbReference type="CDD" id="cd18186">
    <property type="entry name" value="BTB_POZ_ZBTB_KLHL-like"/>
    <property type="match status" value="1"/>
</dbReference>
<accession>A0A2V1E6U2</accession>
<sequence>MDKDPKPHEAVVSDLTIVCRDDIYKVHKAIICPRSRFFHAAVGFGKEAAESRIDLSHDDPEVIKLMIQYFYELDYKVENEARMPALGLILIHKLSECSKDELQNRRELMIALGKLSTISFDSLEEKILDMWDCSHDIFDGTAEFNDDQIVDFLYQAKMLAAEDNRHMRQPWATATLFHSFAIHVKVYAIAHKYFIDGLKNLAIQKFSAQVPEIALSWNFLDVIDEVYTTTADVDDGLRMAVAQWISNVIEGFGLMPALEDKLNQFPQLAVHLMKLRYKN</sequence>
<name>A0A2V1E6U2_9PLEO</name>
<evidence type="ECO:0000313" key="2">
    <source>
        <dbReference type="EMBL" id="PVI05414.1"/>
    </source>
</evidence>
<dbReference type="PANTHER" id="PTHR47843">
    <property type="entry name" value="BTB DOMAIN-CONTAINING PROTEIN-RELATED"/>
    <property type="match status" value="1"/>
</dbReference>
<dbReference type="Proteomes" id="UP000244855">
    <property type="component" value="Unassembled WGS sequence"/>
</dbReference>
<dbReference type="EMBL" id="KZ805314">
    <property type="protein sequence ID" value="PVI05414.1"/>
    <property type="molecule type" value="Genomic_DNA"/>
</dbReference>
<feature type="domain" description="BTB" evidence="1">
    <location>
        <begin position="13"/>
        <end position="79"/>
    </location>
</feature>
<gene>
    <name evidence="2" type="ORF">DM02DRAFT_686347</name>
</gene>
<organism evidence="2 3">
    <name type="scientific">Periconia macrospinosa</name>
    <dbReference type="NCBI Taxonomy" id="97972"/>
    <lineage>
        <taxon>Eukaryota</taxon>
        <taxon>Fungi</taxon>
        <taxon>Dikarya</taxon>
        <taxon>Ascomycota</taxon>
        <taxon>Pezizomycotina</taxon>
        <taxon>Dothideomycetes</taxon>
        <taxon>Pleosporomycetidae</taxon>
        <taxon>Pleosporales</taxon>
        <taxon>Massarineae</taxon>
        <taxon>Periconiaceae</taxon>
        <taxon>Periconia</taxon>
    </lineage>
</organism>
<dbReference type="PANTHER" id="PTHR47843:SF5">
    <property type="entry name" value="BTB_POZ DOMAIN PROTEIN"/>
    <property type="match status" value="1"/>
</dbReference>
<dbReference type="InterPro" id="IPR000210">
    <property type="entry name" value="BTB/POZ_dom"/>
</dbReference>
<dbReference type="AlphaFoldDB" id="A0A2V1E6U2"/>
<dbReference type="STRING" id="97972.A0A2V1E6U2"/>
<dbReference type="Gene3D" id="3.30.710.10">
    <property type="entry name" value="Potassium Channel Kv1.1, Chain A"/>
    <property type="match status" value="1"/>
</dbReference>
<dbReference type="SUPFAM" id="SSF54695">
    <property type="entry name" value="POZ domain"/>
    <property type="match status" value="1"/>
</dbReference>
<dbReference type="OrthoDB" id="6359816at2759"/>
<reference evidence="2 3" key="1">
    <citation type="journal article" date="2018" name="Sci. Rep.">
        <title>Comparative genomics provides insights into the lifestyle and reveals functional heterogeneity of dark septate endophytic fungi.</title>
        <authorList>
            <person name="Knapp D.G."/>
            <person name="Nemeth J.B."/>
            <person name="Barry K."/>
            <person name="Hainaut M."/>
            <person name="Henrissat B."/>
            <person name="Johnson J."/>
            <person name="Kuo A."/>
            <person name="Lim J.H.P."/>
            <person name="Lipzen A."/>
            <person name="Nolan M."/>
            <person name="Ohm R.A."/>
            <person name="Tamas L."/>
            <person name="Grigoriev I.V."/>
            <person name="Spatafora J.W."/>
            <person name="Nagy L.G."/>
            <person name="Kovacs G.M."/>
        </authorList>
    </citation>
    <scope>NUCLEOTIDE SEQUENCE [LARGE SCALE GENOMIC DNA]</scope>
    <source>
        <strain evidence="2 3">DSE2036</strain>
    </source>
</reference>
<evidence type="ECO:0000313" key="3">
    <source>
        <dbReference type="Proteomes" id="UP000244855"/>
    </source>
</evidence>
<proteinExistence type="predicted"/>
<dbReference type="PROSITE" id="PS50097">
    <property type="entry name" value="BTB"/>
    <property type="match status" value="1"/>
</dbReference>
<dbReference type="Pfam" id="PF00651">
    <property type="entry name" value="BTB"/>
    <property type="match status" value="1"/>
</dbReference>
<dbReference type="InterPro" id="IPR011333">
    <property type="entry name" value="SKP1/BTB/POZ_sf"/>
</dbReference>
<evidence type="ECO:0000259" key="1">
    <source>
        <dbReference type="PROSITE" id="PS50097"/>
    </source>
</evidence>
<protein>
    <recommendedName>
        <fullName evidence="1">BTB domain-containing protein</fullName>
    </recommendedName>
</protein>